<reference evidence="2 4" key="1">
    <citation type="journal article" date="2017" name="Nature">
        <title>The sunflower genome provides insights into oil metabolism, flowering and Asterid evolution.</title>
        <authorList>
            <person name="Badouin H."/>
            <person name="Gouzy J."/>
            <person name="Grassa C.J."/>
            <person name="Murat F."/>
            <person name="Staton S.E."/>
            <person name="Cottret L."/>
            <person name="Lelandais-Briere C."/>
            <person name="Owens G.L."/>
            <person name="Carrere S."/>
            <person name="Mayjonade B."/>
            <person name="Legrand L."/>
            <person name="Gill N."/>
            <person name="Kane N.C."/>
            <person name="Bowers J.E."/>
            <person name="Hubner S."/>
            <person name="Bellec A."/>
            <person name="Berard A."/>
            <person name="Berges H."/>
            <person name="Blanchet N."/>
            <person name="Boniface M.C."/>
            <person name="Brunel D."/>
            <person name="Catrice O."/>
            <person name="Chaidir N."/>
            <person name="Claudel C."/>
            <person name="Donnadieu C."/>
            <person name="Faraut T."/>
            <person name="Fievet G."/>
            <person name="Helmstetter N."/>
            <person name="King M."/>
            <person name="Knapp S.J."/>
            <person name="Lai Z."/>
            <person name="Le Paslier M.C."/>
            <person name="Lippi Y."/>
            <person name="Lorenzon L."/>
            <person name="Mandel J.R."/>
            <person name="Marage G."/>
            <person name="Marchand G."/>
            <person name="Marquand E."/>
            <person name="Bret-Mestries E."/>
            <person name="Morien E."/>
            <person name="Nambeesan S."/>
            <person name="Nguyen T."/>
            <person name="Pegot-Espagnet P."/>
            <person name="Pouilly N."/>
            <person name="Raftis F."/>
            <person name="Sallet E."/>
            <person name="Schiex T."/>
            <person name="Thomas J."/>
            <person name="Vandecasteele C."/>
            <person name="Vares D."/>
            <person name="Vear F."/>
            <person name="Vautrin S."/>
            <person name="Crespi M."/>
            <person name="Mangin B."/>
            <person name="Burke J.M."/>
            <person name="Salse J."/>
            <person name="Munos S."/>
            <person name="Vincourt P."/>
            <person name="Rieseberg L.H."/>
            <person name="Langlade N.B."/>
        </authorList>
    </citation>
    <scope>NUCLEOTIDE SEQUENCE [LARGE SCALE GENOMIC DNA]</scope>
    <source>
        <strain evidence="4">cv. SF193</strain>
        <tissue evidence="2">Leaves</tissue>
    </source>
</reference>
<dbReference type="Pfam" id="PF06978">
    <property type="entry name" value="POP1_N"/>
    <property type="match status" value="1"/>
</dbReference>
<evidence type="ECO:0000259" key="1">
    <source>
        <dbReference type="Pfam" id="PF06978"/>
    </source>
</evidence>
<keyword evidence="4" id="KW-1185">Reference proteome</keyword>
<accession>A0A251UFB6</accession>
<dbReference type="PANTHER" id="PTHR22731">
    <property type="entry name" value="RIBONUCLEASES P/MRP PROTEIN SUBUNIT POP1"/>
    <property type="match status" value="1"/>
</dbReference>
<dbReference type="AlphaFoldDB" id="A0A251UFB6"/>
<feature type="domain" description="Pop1 N-terminal" evidence="1">
    <location>
        <begin position="9"/>
        <end position="67"/>
    </location>
</feature>
<dbReference type="GO" id="GO:0000172">
    <property type="term" value="C:ribonuclease MRP complex"/>
    <property type="evidence" value="ECO:0007669"/>
    <property type="project" value="InterPro"/>
</dbReference>
<reference evidence="2" key="3">
    <citation type="submission" date="2020-06" db="EMBL/GenBank/DDBJ databases">
        <title>Helianthus annuus Genome sequencing and assembly Release 2.</title>
        <authorList>
            <person name="Gouzy J."/>
            <person name="Langlade N."/>
            <person name="Munos S."/>
        </authorList>
    </citation>
    <scope>NUCLEOTIDE SEQUENCE</scope>
    <source>
        <tissue evidence="2">Leaves</tissue>
    </source>
</reference>
<dbReference type="InterPro" id="IPR009723">
    <property type="entry name" value="Pop1_N"/>
</dbReference>
<proteinExistence type="predicted"/>
<dbReference type="InterPro" id="IPR039182">
    <property type="entry name" value="Pop1"/>
</dbReference>
<dbReference type="Gramene" id="mRNA:HanXRQr2_Chr06g0238481">
    <property type="protein sequence ID" value="mRNA:HanXRQr2_Chr06g0238481"/>
    <property type="gene ID" value="HanXRQr2_Chr06g0238481"/>
</dbReference>
<sequence>MSGDGTKRLRTHVWHAKRFTMIKRWGFHLPLGLHGSGKGSRALFKWLHNGTTVVHDASYFSAVQLQGSQVMFFPYLSFLSVKLHMNICIFDYAPYQ</sequence>
<name>A0A251UFB6_HELAN</name>
<dbReference type="EMBL" id="MNCJ02000321">
    <property type="protein sequence ID" value="KAF5800584.1"/>
    <property type="molecule type" value="Genomic_DNA"/>
</dbReference>
<evidence type="ECO:0000313" key="3">
    <source>
        <dbReference type="EMBL" id="OTG21733.1"/>
    </source>
</evidence>
<organism evidence="3 4">
    <name type="scientific">Helianthus annuus</name>
    <name type="common">Common sunflower</name>
    <dbReference type="NCBI Taxonomy" id="4232"/>
    <lineage>
        <taxon>Eukaryota</taxon>
        <taxon>Viridiplantae</taxon>
        <taxon>Streptophyta</taxon>
        <taxon>Embryophyta</taxon>
        <taxon>Tracheophyta</taxon>
        <taxon>Spermatophyta</taxon>
        <taxon>Magnoliopsida</taxon>
        <taxon>eudicotyledons</taxon>
        <taxon>Gunneridae</taxon>
        <taxon>Pentapetalae</taxon>
        <taxon>asterids</taxon>
        <taxon>campanulids</taxon>
        <taxon>Asterales</taxon>
        <taxon>Asteraceae</taxon>
        <taxon>Asteroideae</taxon>
        <taxon>Heliantheae alliance</taxon>
        <taxon>Heliantheae</taxon>
        <taxon>Helianthus</taxon>
    </lineage>
</organism>
<protein>
    <submittedName>
        <fullName evidence="2 3">Ribonuclease P</fullName>
        <ecNumber evidence="2">3.1.26.5</ecNumber>
    </submittedName>
</protein>
<dbReference type="Proteomes" id="UP000215914">
    <property type="component" value="Chromosome 6"/>
</dbReference>
<dbReference type="EC" id="3.1.26.5" evidence="2"/>
<gene>
    <name evidence="3" type="ORF">HannXRQ_Chr06g0163761</name>
    <name evidence="2" type="ORF">HanXRQr2_Chr06g0238481</name>
</gene>
<evidence type="ECO:0000313" key="2">
    <source>
        <dbReference type="EMBL" id="KAF5800584.1"/>
    </source>
</evidence>
<keyword evidence="2" id="KW-0378">Hydrolase</keyword>
<dbReference type="GO" id="GO:0004526">
    <property type="term" value="F:ribonuclease P activity"/>
    <property type="evidence" value="ECO:0007669"/>
    <property type="project" value="UniProtKB-EC"/>
</dbReference>
<dbReference type="EMBL" id="CM007895">
    <property type="protein sequence ID" value="OTG21733.1"/>
    <property type="molecule type" value="Genomic_DNA"/>
</dbReference>
<dbReference type="GO" id="GO:0005655">
    <property type="term" value="C:nucleolar ribonuclease P complex"/>
    <property type="evidence" value="ECO:0007669"/>
    <property type="project" value="InterPro"/>
</dbReference>
<dbReference type="InParanoid" id="A0A251UFB6"/>
<dbReference type="GO" id="GO:0001682">
    <property type="term" value="P:tRNA 5'-leader removal"/>
    <property type="evidence" value="ECO:0007669"/>
    <property type="project" value="InterPro"/>
</dbReference>
<evidence type="ECO:0000313" key="4">
    <source>
        <dbReference type="Proteomes" id="UP000215914"/>
    </source>
</evidence>
<dbReference type="PANTHER" id="PTHR22731:SF3">
    <property type="entry name" value="RIBONUCLEASES P_MRP PROTEIN SUBUNIT POP1"/>
    <property type="match status" value="1"/>
</dbReference>
<dbReference type="STRING" id="4232.A0A251UFB6"/>
<reference evidence="3" key="2">
    <citation type="submission" date="2017-02" db="EMBL/GenBank/DDBJ databases">
        <title>Sunflower complete genome.</title>
        <authorList>
            <person name="Langlade N."/>
            <person name="Munos S."/>
        </authorList>
    </citation>
    <scope>NUCLEOTIDE SEQUENCE [LARGE SCALE GENOMIC DNA]</scope>
    <source>
        <tissue evidence="3">Leaves</tissue>
    </source>
</reference>